<dbReference type="GO" id="GO:0005506">
    <property type="term" value="F:iron ion binding"/>
    <property type="evidence" value="ECO:0007669"/>
    <property type="project" value="InterPro"/>
</dbReference>
<evidence type="ECO:0000313" key="8">
    <source>
        <dbReference type="EMBL" id="MRG92953.1"/>
    </source>
</evidence>
<comment type="similarity">
    <text evidence="1 7">Belongs to the cytochrome P450 family.</text>
</comment>
<evidence type="ECO:0000256" key="5">
    <source>
        <dbReference type="ARBA" id="ARBA00023004"/>
    </source>
</evidence>
<keyword evidence="9" id="KW-1185">Reference proteome</keyword>
<evidence type="ECO:0000256" key="1">
    <source>
        <dbReference type="ARBA" id="ARBA00010617"/>
    </source>
</evidence>
<name>A0A6N7PLK4_9BACT</name>
<dbReference type="Proteomes" id="UP000440224">
    <property type="component" value="Unassembled WGS sequence"/>
</dbReference>
<sequence>MERLNLLAPDVRRDPYPHYAELRRSAPVALVDPGVWAVSRYDDVVSVLKNPAVFSSQGLKAATTQPWVEHNPIAESLVLLDPPRHTAIRALVTHAFTTRVLPRVEPLARRICAAFAARAGRGLEVDICDELSSTLPAGVIANLLGFDGSLAAKFRTWSEDIVAITPVTPEEARPRIAASIAELTRYIEEVFVDRKRARRDDLASDLLDAEVDGRRLDDAELMSFMFLLLVAGFETTTHLLTNSMRILAERPELLDRLRRDPSIIPTFVEEVLRFEPPVHATLRLVLRDTELAGVALPEGTVIAALLASANRDETRFDDAERFDIDRGRRPNVAFGHGIHFCLGATLARAEARIALEELVPHVKSIHVTEEPTWNHGLTVRGPVRCGIRFEPL</sequence>
<comment type="caution">
    <text evidence="8">The sequence shown here is derived from an EMBL/GenBank/DDBJ whole genome shotgun (WGS) entry which is preliminary data.</text>
</comment>
<keyword evidence="6 7" id="KW-0503">Monooxygenase</keyword>
<dbReference type="PANTHER" id="PTHR46696:SF1">
    <property type="entry name" value="CYTOCHROME P450 YJIB-RELATED"/>
    <property type="match status" value="1"/>
</dbReference>
<keyword evidence="3 7" id="KW-0479">Metal-binding</keyword>
<dbReference type="PRINTS" id="PR00385">
    <property type="entry name" value="P450"/>
</dbReference>
<dbReference type="OrthoDB" id="4511384at2"/>
<evidence type="ECO:0000256" key="3">
    <source>
        <dbReference type="ARBA" id="ARBA00022723"/>
    </source>
</evidence>
<dbReference type="Pfam" id="PF00067">
    <property type="entry name" value="p450"/>
    <property type="match status" value="1"/>
</dbReference>
<proteinExistence type="inferred from homology"/>
<dbReference type="EMBL" id="WJIE01000003">
    <property type="protein sequence ID" value="MRG92953.1"/>
    <property type="molecule type" value="Genomic_DNA"/>
</dbReference>
<dbReference type="GO" id="GO:0016705">
    <property type="term" value="F:oxidoreductase activity, acting on paired donors, with incorporation or reduction of molecular oxygen"/>
    <property type="evidence" value="ECO:0007669"/>
    <property type="project" value="InterPro"/>
</dbReference>
<reference evidence="8 9" key="1">
    <citation type="submission" date="2019-10" db="EMBL/GenBank/DDBJ databases">
        <title>A soil myxobacterium in the family Polyangiaceae.</title>
        <authorList>
            <person name="Li Y."/>
            <person name="Wang J."/>
        </authorList>
    </citation>
    <scope>NUCLEOTIDE SEQUENCE [LARGE SCALE GENOMIC DNA]</scope>
    <source>
        <strain evidence="8 9">DSM 14734</strain>
    </source>
</reference>
<evidence type="ECO:0000256" key="4">
    <source>
        <dbReference type="ARBA" id="ARBA00023002"/>
    </source>
</evidence>
<organism evidence="8 9">
    <name type="scientific">Polyangium spumosum</name>
    <dbReference type="NCBI Taxonomy" id="889282"/>
    <lineage>
        <taxon>Bacteria</taxon>
        <taxon>Pseudomonadati</taxon>
        <taxon>Myxococcota</taxon>
        <taxon>Polyangia</taxon>
        <taxon>Polyangiales</taxon>
        <taxon>Polyangiaceae</taxon>
        <taxon>Polyangium</taxon>
    </lineage>
</organism>
<dbReference type="InterPro" id="IPR001128">
    <property type="entry name" value="Cyt_P450"/>
</dbReference>
<protein>
    <submittedName>
        <fullName evidence="8">Cytochrome P450</fullName>
    </submittedName>
</protein>
<keyword evidence="2 7" id="KW-0349">Heme</keyword>
<accession>A0A6N7PLK4</accession>
<dbReference type="GO" id="GO:0020037">
    <property type="term" value="F:heme binding"/>
    <property type="evidence" value="ECO:0007669"/>
    <property type="project" value="InterPro"/>
</dbReference>
<dbReference type="AlphaFoldDB" id="A0A6N7PLK4"/>
<dbReference type="InterPro" id="IPR002397">
    <property type="entry name" value="Cyt_P450_B"/>
</dbReference>
<keyword evidence="5 7" id="KW-0408">Iron</keyword>
<dbReference type="PRINTS" id="PR00359">
    <property type="entry name" value="BP450"/>
</dbReference>
<dbReference type="InterPro" id="IPR036396">
    <property type="entry name" value="Cyt_P450_sf"/>
</dbReference>
<keyword evidence="4 7" id="KW-0560">Oxidoreductase</keyword>
<evidence type="ECO:0000256" key="7">
    <source>
        <dbReference type="RuleBase" id="RU000461"/>
    </source>
</evidence>
<dbReference type="GO" id="GO:0004497">
    <property type="term" value="F:monooxygenase activity"/>
    <property type="evidence" value="ECO:0007669"/>
    <property type="project" value="UniProtKB-KW"/>
</dbReference>
<evidence type="ECO:0000256" key="6">
    <source>
        <dbReference type="ARBA" id="ARBA00023033"/>
    </source>
</evidence>
<dbReference type="InterPro" id="IPR017972">
    <property type="entry name" value="Cyt_P450_CS"/>
</dbReference>
<evidence type="ECO:0000313" key="9">
    <source>
        <dbReference type="Proteomes" id="UP000440224"/>
    </source>
</evidence>
<dbReference type="PROSITE" id="PS00086">
    <property type="entry name" value="CYTOCHROME_P450"/>
    <property type="match status" value="1"/>
</dbReference>
<dbReference type="FunFam" id="1.10.630.10:FF:000018">
    <property type="entry name" value="Cytochrome P450 monooxygenase"/>
    <property type="match status" value="1"/>
</dbReference>
<dbReference type="RefSeq" id="WP_153819759.1">
    <property type="nucleotide sequence ID" value="NZ_WJIE01000003.1"/>
</dbReference>
<dbReference type="Gene3D" id="1.10.630.10">
    <property type="entry name" value="Cytochrome P450"/>
    <property type="match status" value="1"/>
</dbReference>
<evidence type="ECO:0000256" key="2">
    <source>
        <dbReference type="ARBA" id="ARBA00022617"/>
    </source>
</evidence>
<gene>
    <name evidence="8" type="ORF">GF068_13585</name>
</gene>
<dbReference type="PANTHER" id="PTHR46696">
    <property type="entry name" value="P450, PUTATIVE (EUROFUNG)-RELATED"/>
    <property type="match status" value="1"/>
</dbReference>
<dbReference type="SUPFAM" id="SSF48264">
    <property type="entry name" value="Cytochrome P450"/>
    <property type="match status" value="1"/>
</dbReference>